<organism evidence="2 3">
    <name type="scientific">Candidatus Clostridium stratigraminis</name>
    <dbReference type="NCBI Taxonomy" id="3381661"/>
    <lineage>
        <taxon>Bacteria</taxon>
        <taxon>Bacillati</taxon>
        <taxon>Bacillota</taxon>
        <taxon>Clostridia</taxon>
        <taxon>Eubacteriales</taxon>
        <taxon>Clostridiaceae</taxon>
        <taxon>Clostridium</taxon>
    </lineage>
</organism>
<reference evidence="2 3" key="1">
    <citation type="submission" date="2024-11" db="EMBL/GenBank/DDBJ databases">
        <authorList>
            <person name="Heng Y.C."/>
            <person name="Lim A.C.H."/>
            <person name="Lee J.K.Y."/>
            <person name="Kittelmann S."/>
        </authorList>
    </citation>
    <scope>NUCLEOTIDE SEQUENCE [LARGE SCALE GENOMIC DNA]</scope>
    <source>
        <strain evidence="2 3">WILCCON 0185</strain>
    </source>
</reference>
<gene>
    <name evidence="2" type="ORF">ACJDUG_04540</name>
</gene>
<proteinExistence type="predicted"/>
<evidence type="ECO:0000313" key="3">
    <source>
        <dbReference type="Proteomes" id="UP001623591"/>
    </source>
</evidence>
<dbReference type="Proteomes" id="UP001623591">
    <property type="component" value="Unassembled WGS sequence"/>
</dbReference>
<feature type="chain" id="PRO_5046756358" evidence="1">
    <location>
        <begin position="27"/>
        <end position="626"/>
    </location>
</feature>
<accession>A0ABW8T111</accession>
<dbReference type="RefSeq" id="WP_406768722.1">
    <property type="nucleotide sequence ID" value="NZ_JBJHZZ010000002.1"/>
</dbReference>
<dbReference type="EMBL" id="JBJHZZ010000002">
    <property type="protein sequence ID" value="MFL0246246.1"/>
    <property type="molecule type" value="Genomic_DNA"/>
</dbReference>
<protein>
    <submittedName>
        <fullName evidence="2">Uncharacterized protein</fullName>
    </submittedName>
</protein>
<evidence type="ECO:0000256" key="1">
    <source>
        <dbReference type="SAM" id="SignalP"/>
    </source>
</evidence>
<keyword evidence="1" id="KW-0732">Signal</keyword>
<evidence type="ECO:0000313" key="2">
    <source>
        <dbReference type="EMBL" id="MFL0246246.1"/>
    </source>
</evidence>
<keyword evidence="3" id="KW-1185">Reference proteome</keyword>
<name>A0ABW8T111_9CLOT</name>
<sequence length="626" mass="66328">MKKKSLLISLVTSFMMIFSFSIPTYADVQSVQNGQNGTTLDASVTAAASWERVFDWSINKSAAPKVWNLFKGDSGTSKYTIDVTKDNGTDSKKITGIVTVTNGGAVSTENLDITVKLTNPNGTVLYESKPVDVSLNPILDPGETGNYSYTIDYPAANLSLTYKVTADITITNHSGSLGIPKGPSPSSDGFQFPSSPVLVNDVIHVKDTNGSSWPFSTSGSVSYDKTFTAADNGTNVNTAAIIETSKTSSASVTVNSYALDVSKTANTAFTRTYSWKINKTGDQSEITLALNEIFPVNYKVTVSMSGYTDSNWKAAGTISVNNPAPMAAVINSINDIVAPDIAASTDFGVTFPYTINAGETLKGTYSADLPNASDRINTASAVLQNYAYDSNGKALSNGTTAFSGTAKVSFTNASINLVDENVNVTDSLAGTLGTVNYNDTLPITYSYSRNVGPYASTGDYTVNNTATFITNDTKTTGSSSWNVIIHVPSQGATLTIGYWKNHAGFGPQKDEVSPYLPIWLGTTNGSKSIDVTLASQAVKYLGMNGDASNGINKLYAQLLAAKLNIANGADGTVIKQTIADADNFLATHDSSSWSSLSKTDKNLVLNWQSTLDNYNNGKMGVPHAVE</sequence>
<feature type="signal peptide" evidence="1">
    <location>
        <begin position="1"/>
        <end position="26"/>
    </location>
</feature>
<comment type="caution">
    <text evidence="2">The sequence shown here is derived from an EMBL/GenBank/DDBJ whole genome shotgun (WGS) entry which is preliminary data.</text>
</comment>